<protein>
    <submittedName>
        <fullName evidence="2">Transmembrane domain-containing protein</fullName>
    </submittedName>
</protein>
<proteinExistence type="predicted"/>
<organism evidence="2">
    <name type="scientific">Cedratvirus Zaza IHUMI</name>
    <dbReference type="NCBI Taxonomy" id="2126979"/>
    <lineage>
        <taxon>Viruses</taxon>
        <taxon>Pithoviruses</taxon>
    </lineage>
</organism>
<gene>
    <name evidence="2" type="ORF">ZAZAV_155</name>
</gene>
<feature type="transmembrane region" description="Helical" evidence="1">
    <location>
        <begin position="38"/>
        <end position="59"/>
    </location>
</feature>
<keyword evidence="1" id="KW-0472">Membrane</keyword>
<evidence type="ECO:0000256" key="1">
    <source>
        <dbReference type="SAM" id="Phobius"/>
    </source>
</evidence>
<keyword evidence="1" id="KW-1133">Transmembrane helix</keyword>
<reference evidence="2" key="1">
    <citation type="submission" date="2018-03" db="EMBL/GenBank/DDBJ databases">
        <authorList>
            <consortium name="Urmite Genomes"/>
        </authorList>
    </citation>
    <scope>NUCLEOTIDE SEQUENCE [LARGE SCALE GENOMIC DNA]</scope>
    <source>
        <strain evidence="2">IHUMI-S29</strain>
    </source>
</reference>
<keyword evidence="1 2" id="KW-0812">Transmembrane</keyword>
<sequence length="64" mass="7086">MLTDGYVCKEPLLANTTSVFVPKIAFCKELFSVCKGYLGFSLVPMVLLRAKVILGLVWYKVTLG</sequence>
<dbReference type="EMBL" id="LT994652">
    <property type="protein sequence ID" value="SPN79077.1"/>
    <property type="molecule type" value="Genomic_DNA"/>
</dbReference>
<evidence type="ECO:0000313" key="2">
    <source>
        <dbReference type="EMBL" id="SPN79077.1"/>
    </source>
</evidence>
<name>A0A2R8FDJ7_9VIRU</name>
<dbReference type="Proteomes" id="UP000270547">
    <property type="component" value="Segment"/>
</dbReference>
<accession>A0A2R8FDJ7</accession>